<dbReference type="InterPro" id="IPR011037">
    <property type="entry name" value="Pyrv_Knase-like_insert_dom_sf"/>
</dbReference>
<dbReference type="AlphaFoldDB" id="A0A6G1KFT1"/>
<evidence type="ECO:0000313" key="3">
    <source>
        <dbReference type="Proteomes" id="UP000799428"/>
    </source>
</evidence>
<dbReference type="GO" id="GO:0003824">
    <property type="term" value="F:catalytic activity"/>
    <property type="evidence" value="ECO:0007669"/>
    <property type="project" value="InterPro"/>
</dbReference>
<dbReference type="SUPFAM" id="SSF50800">
    <property type="entry name" value="PK beta-barrel domain-like"/>
    <property type="match status" value="1"/>
</dbReference>
<proteinExistence type="predicted"/>
<dbReference type="PANTHER" id="PTHR14237:SF34">
    <property type="entry name" value="MOSC DOMAIN PROTEIN (AFU_ORTHOLOGUE AFUA_2G07820)"/>
    <property type="match status" value="1"/>
</dbReference>
<evidence type="ECO:0000259" key="1">
    <source>
        <dbReference type="PROSITE" id="PS51340"/>
    </source>
</evidence>
<dbReference type="PANTHER" id="PTHR14237">
    <property type="entry name" value="MOLYBDOPTERIN COFACTOR SULFURASE MOSC"/>
    <property type="match status" value="1"/>
</dbReference>
<accession>A0A6G1KFT1</accession>
<evidence type="ECO:0000313" key="2">
    <source>
        <dbReference type="EMBL" id="KAF2711332.1"/>
    </source>
</evidence>
<name>A0A6G1KFT1_9PLEO</name>
<dbReference type="OrthoDB" id="17255at2759"/>
<dbReference type="Pfam" id="PF03476">
    <property type="entry name" value="MOSC_N"/>
    <property type="match status" value="1"/>
</dbReference>
<dbReference type="Pfam" id="PF03473">
    <property type="entry name" value="MOSC"/>
    <property type="match status" value="1"/>
</dbReference>
<keyword evidence="3" id="KW-1185">Reference proteome</keyword>
<protein>
    <recommendedName>
        <fullName evidence="1">MOSC domain-containing protein</fullName>
    </recommendedName>
</protein>
<dbReference type="InterPro" id="IPR005302">
    <property type="entry name" value="MoCF_Sase_C"/>
</dbReference>
<dbReference type="GO" id="GO:0030151">
    <property type="term" value="F:molybdenum ion binding"/>
    <property type="evidence" value="ECO:0007669"/>
    <property type="project" value="InterPro"/>
</dbReference>
<organism evidence="2 3">
    <name type="scientific">Pleomassaria siparia CBS 279.74</name>
    <dbReference type="NCBI Taxonomy" id="1314801"/>
    <lineage>
        <taxon>Eukaryota</taxon>
        <taxon>Fungi</taxon>
        <taxon>Dikarya</taxon>
        <taxon>Ascomycota</taxon>
        <taxon>Pezizomycotina</taxon>
        <taxon>Dothideomycetes</taxon>
        <taxon>Pleosporomycetidae</taxon>
        <taxon>Pleosporales</taxon>
        <taxon>Pleomassariaceae</taxon>
        <taxon>Pleomassaria</taxon>
    </lineage>
</organism>
<sequence length="379" mass="41998">MASMSPSTSVSFVLSPLFLVLALLAAASLFLYRRLASLSQPALSNPTCTSKHMTISEIYVYPIKSLRPTQVSTAVATRKGFQYDRSFMILEVIDGGASYKNMAVSNYPKMTQFLTHIILPEDHSNAKGSIMVEFIASKQGQSTTLEVPLQPETHNLETFEITMHRSSTKAYKMPAEYNSWFSSCFGYDVVLAYLGDNHRDCLFDEMLPTKNSSWISKISRTASLLGPSSPGEKITFADCAPYLVVTQTSLAAVSSILPENEVMDVTKFRPNIVIKGAETAWEEDFWGKIKINDAEIIMKHNCARCKSINIDYSTGSPGTGPGGEVLKKMQKDRRVDPGSKYSPIFGRYSFWNPKIEPKVLSVGDKVSVVQVGNSDNRNF</sequence>
<reference evidence="2" key="1">
    <citation type="journal article" date="2020" name="Stud. Mycol.">
        <title>101 Dothideomycetes genomes: a test case for predicting lifestyles and emergence of pathogens.</title>
        <authorList>
            <person name="Haridas S."/>
            <person name="Albert R."/>
            <person name="Binder M."/>
            <person name="Bloem J."/>
            <person name="Labutti K."/>
            <person name="Salamov A."/>
            <person name="Andreopoulos B."/>
            <person name="Baker S."/>
            <person name="Barry K."/>
            <person name="Bills G."/>
            <person name="Bluhm B."/>
            <person name="Cannon C."/>
            <person name="Castanera R."/>
            <person name="Culley D."/>
            <person name="Daum C."/>
            <person name="Ezra D."/>
            <person name="Gonzalez J."/>
            <person name="Henrissat B."/>
            <person name="Kuo A."/>
            <person name="Liang C."/>
            <person name="Lipzen A."/>
            <person name="Lutzoni F."/>
            <person name="Magnuson J."/>
            <person name="Mondo S."/>
            <person name="Nolan M."/>
            <person name="Ohm R."/>
            <person name="Pangilinan J."/>
            <person name="Park H.-J."/>
            <person name="Ramirez L."/>
            <person name="Alfaro M."/>
            <person name="Sun H."/>
            <person name="Tritt A."/>
            <person name="Yoshinaga Y."/>
            <person name="Zwiers L.-H."/>
            <person name="Turgeon B."/>
            <person name="Goodwin S."/>
            <person name="Spatafora J."/>
            <person name="Crous P."/>
            <person name="Grigoriev I."/>
        </authorList>
    </citation>
    <scope>NUCLEOTIDE SEQUENCE</scope>
    <source>
        <strain evidence="2">CBS 279.74</strain>
    </source>
</reference>
<gene>
    <name evidence="2" type="ORF">K504DRAFT_500000</name>
</gene>
<dbReference type="InterPro" id="IPR005303">
    <property type="entry name" value="MOCOS_middle"/>
</dbReference>
<dbReference type="Proteomes" id="UP000799428">
    <property type="component" value="Unassembled WGS sequence"/>
</dbReference>
<dbReference type="EMBL" id="MU005767">
    <property type="protein sequence ID" value="KAF2711332.1"/>
    <property type="molecule type" value="Genomic_DNA"/>
</dbReference>
<dbReference type="SUPFAM" id="SSF141673">
    <property type="entry name" value="MOSC N-terminal domain-like"/>
    <property type="match status" value="1"/>
</dbReference>
<feature type="domain" description="MOSC" evidence="1">
    <location>
        <begin position="210"/>
        <end position="369"/>
    </location>
</feature>
<dbReference type="PROSITE" id="PS51340">
    <property type="entry name" value="MOSC"/>
    <property type="match status" value="1"/>
</dbReference>
<dbReference type="GO" id="GO:0030170">
    <property type="term" value="F:pyridoxal phosphate binding"/>
    <property type="evidence" value="ECO:0007669"/>
    <property type="project" value="InterPro"/>
</dbReference>